<dbReference type="PANTHER" id="PTHR38657">
    <property type="entry name" value="SLR1343 PROTEIN"/>
    <property type="match status" value="1"/>
</dbReference>
<dbReference type="Gene3D" id="1.10.579.10">
    <property type="entry name" value="DNA Cyclobutane Dipyrimidine Photolyase, subunit A, domain 3"/>
    <property type="match status" value="1"/>
</dbReference>
<dbReference type="Pfam" id="PF04244">
    <property type="entry name" value="DPRP"/>
    <property type="match status" value="1"/>
</dbReference>
<evidence type="ECO:0000313" key="1">
    <source>
        <dbReference type="EMBL" id="NMH58415.1"/>
    </source>
</evidence>
<dbReference type="Gene3D" id="1.10.10.1710">
    <property type="entry name" value="Deoxyribodipyrimidine photolyase-related"/>
    <property type="match status" value="1"/>
</dbReference>
<name>A0ABX1QW37_9ALTE</name>
<comment type="caution">
    <text evidence="1">The sequence shown here is derived from an EMBL/GenBank/DDBJ whole genome shotgun (WGS) entry which is preliminary data.</text>
</comment>
<accession>A0ABX1QW37</accession>
<dbReference type="EMBL" id="JAATNW010000001">
    <property type="protein sequence ID" value="NMH58415.1"/>
    <property type="molecule type" value="Genomic_DNA"/>
</dbReference>
<dbReference type="Gene3D" id="1.25.40.80">
    <property type="match status" value="1"/>
</dbReference>
<dbReference type="InterPro" id="IPR036134">
    <property type="entry name" value="Crypto/Photolyase_FAD-like_sf"/>
</dbReference>
<gene>
    <name evidence="1" type="ORF">HCJ96_00060</name>
</gene>
<reference evidence="1 2" key="1">
    <citation type="submission" date="2020-03" db="EMBL/GenBank/DDBJ databases">
        <title>Alteromonas ponticola sp. nov., isolated from seawater.</title>
        <authorList>
            <person name="Yoon J.-H."/>
            <person name="Kim Y.-O."/>
        </authorList>
    </citation>
    <scope>NUCLEOTIDE SEQUENCE [LARGE SCALE GENOMIC DNA]</scope>
    <source>
        <strain evidence="1 2">MYP5</strain>
    </source>
</reference>
<dbReference type="SUPFAM" id="SSF48173">
    <property type="entry name" value="Cryptochrome/photolyase FAD-binding domain"/>
    <property type="match status" value="1"/>
</dbReference>
<organism evidence="1 2">
    <name type="scientific">Alteromonas ponticola</name>
    <dbReference type="NCBI Taxonomy" id="2720613"/>
    <lineage>
        <taxon>Bacteria</taxon>
        <taxon>Pseudomonadati</taxon>
        <taxon>Pseudomonadota</taxon>
        <taxon>Gammaproteobacteria</taxon>
        <taxon>Alteromonadales</taxon>
        <taxon>Alteromonadaceae</taxon>
        <taxon>Alteromonas/Salinimonas group</taxon>
        <taxon>Alteromonas</taxon>
    </lineage>
</organism>
<dbReference type="InterPro" id="IPR007357">
    <property type="entry name" value="PhrB-like"/>
</dbReference>
<dbReference type="PANTHER" id="PTHR38657:SF1">
    <property type="entry name" value="SLR1343 PROTEIN"/>
    <property type="match status" value="1"/>
</dbReference>
<dbReference type="Gene3D" id="3.40.50.620">
    <property type="entry name" value="HUPs"/>
    <property type="match status" value="1"/>
</dbReference>
<dbReference type="InterPro" id="IPR052551">
    <property type="entry name" value="UV-DNA_repair_photolyase"/>
</dbReference>
<sequence length="513" mass="59855">MTTLRLILGDQLDATLPIVKDAVKTKDVFLLAEVKEEATYVKHHKKKIALLFSAMRHFAQQLKQDGYTVVYRKYSDPNNQGSLLNEVARLCEKQKFDSVEVTEPGEFRLLKSMQQWQHQLKLPATLLPDPRFFCSTEAFNQWASDKEILRMEYFYRQMRVDHQVLIEQDNKPIGGKWNYDKQNREALPDSVEIPQKVTFEPDEITRQVIELVKAEFGDHFGEIDNFDLAVTREQALKVLQHFVEVRLKDFGQYQDAMKHGQPWLFHSHISFYINCGLLRPKEVVQAAEQAYHSGEVPLNSAEGFIRQILGWREFIRGFYWHFMPNLKLDNFFKASRDLPAFFWNGETKMNCLRQCINDTRENAYAHHIQRLMVLGNFCLLTEIAPEQVQEWYLLVYADAYEWVELPNVNAMILFADGGKLASKPYIASGNYINKMSDYCKHCKYKVSVKTGETACPFNYLYWRFVAKHQTILSDNPRMNMVMNALSRMSTEKLEAAQSSATRFLSMLSKNQKI</sequence>
<proteinExistence type="predicted"/>
<protein>
    <submittedName>
        <fullName evidence="1">Cryptochrome/photolyase family protein</fullName>
    </submittedName>
</protein>
<evidence type="ECO:0000313" key="2">
    <source>
        <dbReference type="Proteomes" id="UP000709336"/>
    </source>
</evidence>
<dbReference type="Proteomes" id="UP000709336">
    <property type="component" value="Unassembled WGS sequence"/>
</dbReference>
<dbReference type="RefSeq" id="WP_169208999.1">
    <property type="nucleotide sequence ID" value="NZ_JAATNW010000001.1"/>
</dbReference>
<keyword evidence="2" id="KW-1185">Reference proteome</keyword>
<dbReference type="InterPro" id="IPR014729">
    <property type="entry name" value="Rossmann-like_a/b/a_fold"/>
</dbReference>